<evidence type="ECO:0000313" key="10">
    <source>
        <dbReference type="Proteomes" id="UP000274131"/>
    </source>
</evidence>
<feature type="compositionally biased region" description="Polar residues" evidence="5">
    <location>
        <begin position="249"/>
        <end position="260"/>
    </location>
</feature>
<feature type="domain" description="Helicase ATP-binding" evidence="7">
    <location>
        <begin position="540"/>
        <end position="720"/>
    </location>
</feature>
<dbReference type="GO" id="GO:0005524">
    <property type="term" value="F:ATP binding"/>
    <property type="evidence" value="ECO:0007669"/>
    <property type="project" value="UniProtKB-KW"/>
</dbReference>
<feature type="compositionally biased region" description="Polar residues" evidence="5">
    <location>
        <begin position="314"/>
        <end position="326"/>
    </location>
</feature>
<feature type="compositionally biased region" description="Basic and acidic residues" evidence="5">
    <location>
        <begin position="264"/>
        <end position="278"/>
    </location>
</feature>
<evidence type="ECO:0000256" key="2">
    <source>
        <dbReference type="ARBA" id="ARBA00022801"/>
    </source>
</evidence>
<feature type="compositionally biased region" description="Basic and acidic residues" evidence="5">
    <location>
        <begin position="165"/>
        <end position="178"/>
    </location>
</feature>
<dbReference type="InterPro" id="IPR001650">
    <property type="entry name" value="Helicase_C-like"/>
</dbReference>
<dbReference type="SMART" id="SM00490">
    <property type="entry name" value="HELICc"/>
    <property type="match status" value="1"/>
</dbReference>
<dbReference type="PROSITE" id="PS51194">
    <property type="entry name" value="HELICASE_CTER"/>
    <property type="match status" value="1"/>
</dbReference>
<evidence type="ECO:0000313" key="11">
    <source>
        <dbReference type="WBParaSite" id="EVEC_0000572001-mRNA-1"/>
    </source>
</evidence>
<dbReference type="GO" id="GO:0003724">
    <property type="term" value="F:RNA helicase activity"/>
    <property type="evidence" value="ECO:0007669"/>
    <property type="project" value="TreeGrafter"/>
</dbReference>
<feature type="domain" description="Helicase C-terminal" evidence="8">
    <location>
        <begin position="748"/>
        <end position="900"/>
    </location>
</feature>
<dbReference type="Proteomes" id="UP000274131">
    <property type="component" value="Unassembled WGS sequence"/>
</dbReference>
<dbReference type="AlphaFoldDB" id="A0A0N4V647"/>
<dbReference type="SMART" id="SM00487">
    <property type="entry name" value="DEXDc"/>
    <property type="match status" value="1"/>
</dbReference>
<keyword evidence="6" id="KW-0472">Membrane</keyword>
<keyword evidence="4" id="KW-0067">ATP-binding</keyword>
<keyword evidence="10" id="KW-1185">Reference proteome</keyword>
<evidence type="ECO:0000256" key="1">
    <source>
        <dbReference type="ARBA" id="ARBA00022741"/>
    </source>
</evidence>
<organism evidence="11">
    <name type="scientific">Enterobius vermicularis</name>
    <name type="common">Human pinworm</name>
    <dbReference type="NCBI Taxonomy" id="51028"/>
    <lineage>
        <taxon>Eukaryota</taxon>
        <taxon>Metazoa</taxon>
        <taxon>Ecdysozoa</taxon>
        <taxon>Nematoda</taxon>
        <taxon>Chromadorea</taxon>
        <taxon>Rhabditida</taxon>
        <taxon>Spirurina</taxon>
        <taxon>Oxyuridomorpha</taxon>
        <taxon>Oxyuroidea</taxon>
        <taxon>Oxyuridae</taxon>
        <taxon>Enterobius</taxon>
    </lineage>
</organism>
<dbReference type="Gene3D" id="3.40.50.300">
    <property type="entry name" value="P-loop containing nucleotide triphosphate hydrolases"/>
    <property type="match status" value="2"/>
</dbReference>
<dbReference type="OrthoDB" id="196131at2759"/>
<feature type="compositionally biased region" description="Basic and acidic residues" evidence="5">
    <location>
        <begin position="348"/>
        <end position="357"/>
    </location>
</feature>
<dbReference type="PANTHER" id="PTHR47959:SF1">
    <property type="entry name" value="ATP-DEPENDENT RNA HELICASE DBPA"/>
    <property type="match status" value="1"/>
</dbReference>
<dbReference type="WBParaSite" id="EVEC_0000572001-mRNA-1">
    <property type="protein sequence ID" value="EVEC_0000572001-mRNA-1"/>
    <property type="gene ID" value="EVEC_0000572001"/>
</dbReference>
<keyword evidence="1" id="KW-0547">Nucleotide-binding</keyword>
<dbReference type="InterPro" id="IPR027417">
    <property type="entry name" value="P-loop_NTPase"/>
</dbReference>
<dbReference type="GO" id="GO:0005829">
    <property type="term" value="C:cytosol"/>
    <property type="evidence" value="ECO:0007669"/>
    <property type="project" value="TreeGrafter"/>
</dbReference>
<sequence>MVDEEQNLASGEGPAELLPLFCYSPEPFFPYFWEVDSIYAGVAYLMREVNGDDYRRGFSATMPPGVGTFRVWICVLSEGMSARHLLSFRAIWFLALIGARYIMCHFMVSFFLSKLQVAKKLRNIFLQSSPSFDSRGGFSRSRNARLDRNDRETFSSSSNGGFRSNMREARRDDGDTYGHSRGGHGQFYDSFSRGDTANYSRKERSDFSERGHKSFSSSEDLADTGSRRGSRGQTFGGRHFRETERNGRSRVTCTSGWTDDSNNEEYRFQKFQERRSGFGDDDDDGTARSVGVGGGYGRGMTANNFDGFGEPRLNSRSRFNSDQSDGWGSPEASRSGRFGSYGGAGRSNDARSTDSQRPRAVAVTVNAEGDPGLEAVVKMMKIVSLGFLAEEERQIQGILGHEGSQVENISSYPLGKLVFDMKNETGSAELLISKLGAEDERFRNFNRQDNDFMKGNVREVSRYVPEDRALEELYKEDAENSANMERLDDLDQEVHVEGHNVNVKVAHLEKWENAGIEDLLLKNLQRCRYFQPRRIQATVIPLIMNGYDVIGQAETGSGKTAAFILPIIDNITKTGSSSACSPIALTVAPTRELVLQLYDQARKLASGSGVTVAKAYGKYNVMSNLAELQRGCDLLFATPGRLLDFVNRGRIHLDHIRYFVIDEADQMLRDTNDFQDKMMGLTESSGFPKKGKRQTLMFSATFDEEVQTLAQRLLNNSYVFVSNGHRNAANANVEQQFIKVSAAGNAEKLDKLKALLEKENNSEEGVRRTLVFVTRKNTTDVVSIYLSHGGIPAVSIHGGREQAQREEAINRFRKGETKVLVATDVCARGIDIPNLDHVCLFCMRAVVNFDLPLTPLTYVHRIGRTGRLRRGHATSFVNINDPNDIGLVPEIIKVSFQASL</sequence>
<dbReference type="Pfam" id="PF00270">
    <property type="entry name" value="DEAD"/>
    <property type="match status" value="1"/>
</dbReference>
<evidence type="ECO:0000256" key="4">
    <source>
        <dbReference type="ARBA" id="ARBA00022840"/>
    </source>
</evidence>
<protein>
    <submittedName>
        <fullName evidence="11">RNA helicase</fullName>
    </submittedName>
</protein>
<dbReference type="EMBL" id="UXUI01008130">
    <property type="protein sequence ID" value="VDD90580.1"/>
    <property type="molecule type" value="Genomic_DNA"/>
</dbReference>
<dbReference type="Pfam" id="PF00271">
    <property type="entry name" value="Helicase_C"/>
    <property type="match status" value="1"/>
</dbReference>
<gene>
    <name evidence="9" type="ORF">EVEC_LOCUS5331</name>
</gene>
<dbReference type="SUPFAM" id="SSF52540">
    <property type="entry name" value="P-loop containing nucleoside triphosphate hydrolases"/>
    <property type="match status" value="1"/>
</dbReference>
<dbReference type="InterPro" id="IPR014001">
    <property type="entry name" value="Helicase_ATP-bd"/>
</dbReference>
<evidence type="ECO:0000259" key="8">
    <source>
        <dbReference type="PROSITE" id="PS51194"/>
    </source>
</evidence>
<keyword evidence="2" id="KW-0378">Hydrolase</keyword>
<dbReference type="InterPro" id="IPR050079">
    <property type="entry name" value="DEAD_box_RNA_helicase"/>
</dbReference>
<keyword evidence="6" id="KW-0812">Transmembrane</keyword>
<keyword evidence="3" id="KW-0347">Helicase</keyword>
<keyword evidence="6" id="KW-1133">Transmembrane helix</keyword>
<reference evidence="11" key="1">
    <citation type="submission" date="2016-04" db="UniProtKB">
        <authorList>
            <consortium name="WormBaseParasite"/>
        </authorList>
    </citation>
    <scope>IDENTIFICATION</scope>
</reference>
<dbReference type="GO" id="GO:0016787">
    <property type="term" value="F:hydrolase activity"/>
    <property type="evidence" value="ECO:0007669"/>
    <property type="project" value="UniProtKB-KW"/>
</dbReference>
<dbReference type="PROSITE" id="PS51192">
    <property type="entry name" value="HELICASE_ATP_BIND_1"/>
    <property type="match status" value="1"/>
</dbReference>
<name>A0A0N4V647_ENTVE</name>
<dbReference type="CDD" id="cd18787">
    <property type="entry name" value="SF2_C_DEAD"/>
    <property type="match status" value="1"/>
</dbReference>
<feature type="compositionally biased region" description="Low complexity" evidence="5">
    <location>
        <begin position="154"/>
        <end position="164"/>
    </location>
</feature>
<dbReference type="InterPro" id="IPR011545">
    <property type="entry name" value="DEAD/DEAH_box_helicase_dom"/>
</dbReference>
<evidence type="ECO:0000313" key="9">
    <source>
        <dbReference type="EMBL" id="VDD90580.1"/>
    </source>
</evidence>
<dbReference type="STRING" id="51028.A0A0N4V647"/>
<evidence type="ECO:0000256" key="6">
    <source>
        <dbReference type="SAM" id="Phobius"/>
    </source>
</evidence>
<evidence type="ECO:0000259" key="7">
    <source>
        <dbReference type="PROSITE" id="PS51192"/>
    </source>
</evidence>
<feature type="compositionally biased region" description="Basic and acidic residues" evidence="5">
    <location>
        <begin position="200"/>
        <end position="212"/>
    </location>
</feature>
<evidence type="ECO:0000256" key="5">
    <source>
        <dbReference type="SAM" id="MobiDB-lite"/>
    </source>
</evidence>
<dbReference type="GO" id="GO:0003676">
    <property type="term" value="F:nucleic acid binding"/>
    <property type="evidence" value="ECO:0007669"/>
    <property type="project" value="InterPro"/>
</dbReference>
<reference evidence="9 10" key="2">
    <citation type="submission" date="2018-10" db="EMBL/GenBank/DDBJ databases">
        <authorList>
            <consortium name="Pathogen Informatics"/>
        </authorList>
    </citation>
    <scope>NUCLEOTIDE SEQUENCE [LARGE SCALE GENOMIC DNA]</scope>
</reference>
<dbReference type="PANTHER" id="PTHR47959">
    <property type="entry name" value="ATP-DEPENDENT RNA HELICASE RHLE-RELATED"/>
    <property type="match status" value="1"/>
</dbReference>
<proteinExistence type="predicted"/>
<evidence type="ECO:0000256" key="3">
    <source>
        <dbReference type="ARBA" id="ARBA00022806"/>
    </source>
</evidence>
<accession>A0A0N4V647</accession>
<feature type="transmembrane region" description="Helical" evidence="6">
    <location>
        <begin position="90"/>
        <end position="112"/>
    </location>
</feature>
<feature type="region of interest" description="Disordered" evidence="5">
    <location>
        <begin position="149"/>
        <end position="360"/>
    </location>
</feature>